<evidence type="ECO:0000313" key="2">
    <source>
        <dbReference type="EMBL" id="KAF2615730.1"/>
    </source>
</evidence>
<reference evidence="2" key="1">
    <citation type="submission" date="2019-12" db="EMBL/GenBank/DDBJ databases">
        <title>Genome sequencing and annotation of Brassica cretica.</title>
        <authorList>
            <person name="Studholme D.J."/>
            <person name="Sarris P.F."/>
        </authorList>
    </citation>
    <scope>NUCLEOTIDE SEQUENCE</scope>
    <source>
        <strain evidence="2">PFS-102/07</strain>
        <tissue evidence="2">Leaf</tissue>
    </source>
</reference>
<organism evidence="2">
    <name type="scientific">Brassica cretica</name>
    <name type="common">Mustard</name>
    <dbReference type="NCBI Taxonomy" id="69181"/>
    <lineage>
        <taxon>Eukaryota</taxon>
        <taxon>Viridiplantae</taxon>
        <taxon>Streptophyta</taxon>
        <taxon>Embryophyta</taxon>
        <taxon>Tracheophyta</taxon>
        <taxon>Spermatophyta</taxon>
        <taxon>Magnoliopsida</taxon>
        <taxon>eudicotyledons</taxon>
        <taxon>Gunneridae</taxon>
        <taxon>Pentapetalae</taxon>
        <taxon>rosids</taxon>
        <taxon>malvids</taxon>
        <taxon>Brassicales</taxon>
        <taxon>Brassicaceae</taxon>
        <taxon>Brassiceae</taxon>
        <taxon>Brassica</taxon>
    </lineage>
</organism>
<gene>
    <name evidence="2" type="ORF">F2Q70_00009855</name>
</gene>
<dbReference type="AlphaFoldDB" id="A0A8S9M6N2"/>
<evidence type="ECO:0000256" key="1">
    <source>
        <dbReference type="SAM" id="MobiDB-lite"/>
    </source>
</evidence>
<accession>A0A8S9M6N2</accession>
<name>A0A8S9M6N2_BRACR</name>
<comment type="caution">
    <text evidence="2">The sequence shown here is derived from an EMBL/GenBank/DDBJ whole genome shotgun (WGS) entry which is preliminary data.</text>
</comment>
<sequence>MFRGRSNVIRVYEGNDSFALNLSRVVKRVVPFLPVPSRSGLSLLRVTAGLSRADSGLQKLGPSSPRRNAQSLTGRPAGWTTKNAPRDFWTKPAAPGRFRLLHDTS</sequence>
<proteinExistence type="predicted"/>
<protein>
    <submittedName>
        <fullName evidence="2">Uncharacterized protein</fullName>
    </submittedName>
</protein>
<feature type="region of interest" description="Disordered" evidence="1">
    <location>
        <begin position="54"/>
        <end position="92"/>
    </location>
</feature>
<dbReference type="EMBL" id="QGKY02000089">
    <property type="protein sequence ID" value="KAF2615730.1"/>
    <property type="molecule type" value="Genomic_DNA"/>
</dbReference>